<evidence type="ECO:0000256" key="2">
    <source>
        <dbReference type="ARBA" id="ARBA00022723"/>
    </source>
</evidence>
<evidence type="ECO:0000256" key="3">
    <source>
        <dbReference type="ARBA" id="ARBA00022842"/>
    </source>
</evidence>
<organism evidence="6 7">
    <name type="scientific">Oryza meyeriana var. granulata</name>
    <dbReference type="NCBI Taxonomy" id="110450"/>
    <lineage>
        <taxon>Eukaryota</taxon>
        <taxon>Viridiplantae</taxon>
        <taxon>Streptophyta</taxon>
        <taxon>Embryophyta</taxon>
        <taxon>Tracheophyta</taxon>
        <taxon>Spermatophyta</taxon>
        <taxon>Magnoliopsida</taxon>
        <taxon>Liliopsida</taxon>
        <taxon>Poales</taxon>
        <taxon>Poaceae</taxon>
        <taxon>BOP clade</taxon>
        <taxon>Oryzoideae</taxon>
        <taxon>Oryzeae</taxon>
        <taxon>Oryzinae</taxon>
        <taxon>Oryza</taxon>
        <taxon>Oryza meyeriana</taxon>
    </lineage>
</organism>
<sequence length="119" mass="13263">MASHALRLHPLLFSTVAWPVPPKVRAGAQRSRPTLAVVRCSSAAQALKIKSILTNPVEGQKTRTSGLRQKVKMFQRENYLANWIQFNYSSGQPAPETITDQIYGNTLLELQAMVISPFK</sequence>
<dbReference type="PANTHER" id="PTHR22573">
    <property type="entry name" value="PHOSPHOHEXOMUTASE FAMILY MEMBER"/>
    <property type="match status" value="1"/>
</dbReference>
<evidence type="ECO:0000256" key="1">
    <source>
        <dbReference type="ARBA" id="ARBA00001946"/>
    </source>
</evidence>
<evidence type="ECO:0000256" key="4">
    <source>
        <dbReference type="ARBA" id="ARBA00023235"/>
    </source>
</evidence>
<keyword evidence="3" id="KW-0460">Magnesium</keyword>
<protein>
    <submittedName>
        <fullName evidence="6">Uncharacterized protein</fullName>
    </submittedName>
</protein>
<evidence type="ECO:0000313" key="6">
    <source>
        <dbReference type="EMBL" id="KAF0922374.1"/>
    </source>
</evidence>
<dbReference type="GO" id="GO:0005829">
    <property type="term" value="C:cytosol"/>
    <property type="evidence" value="ECO:0007669"/>
    <property type="project" value="TreeGrafter"/>
</dbReference>
<dbReference type="GO" id="GO:0005975">
    <property type="term" value="P:carbohydrate metabolic process"/>
    <property type="evidence" value="ECO:0007669"/>
    <property type="project" value="InterPro"/>
</dbReference>
<keyword evidence="4" id="KW-0413">Isomerase</keyword>
<comment type="cofactor">
    <cofactor evidence="1">
        <name>Mg(2+)</name>
        <dbReference type="ChEBI" id="CHEBI:18420"/>
    </cofactor>
</comment>
<evidence type="ECO:0000256" key="5">
    <source>
        <dbReference type="ARBA" id="ARBA00023277"/>
    </source>
</evidence>
<dbReference type="AlphaFoldDB" id="A0A6G1ED50"/>
<reference evidence="6 7" key="1">
    <citation type="submission" date="2019-11" db="EMBL/GenBank/DDBJ databases">
        <title>Whole genome sequence of Oryza granulata.</title>
        <authorList>
            <person name="Li W."/>
        </authorList>
    </citation>
    <scope>NUCLEOTIDE SEQUENCE [LARGE SCALE GENOMIC DNA]</scope>
    <source>
        <strain evidence="7">cv. Menghai</strain>
        <tissue evidence="6">Leaf</tissue>
    </source>
</reference>
<dbReference type="EMBL" id="SPHZ02000004">
    <property type="protein sequence ID" value="KAF0922374.1"/>
    <property type="molecule type" value="Genomic_DNA"/>
</dbReference>
<dbReference type="GO" id="GO:0004614">
    <property type="term" value="F:phosphoglucomutase activity"/>
    <property type="evidence" value="ECO:0007669"/>
    <property type="project" value="InterPro"/>
</dbReference>
<keyword evidence="2" id="KW-0479">Metal-binding</keyword>
<dbReference type="GO" id="GO:0046872">
    <property type="term" value="F:metal ion binding"/>
    <property type="evidence" value="ECO:0007669"/>
    <property type="project" value="UniProtKB-KW"/>
</dbReference>
<gene>
    <name evidence="6" type="ORF">E2562_033514</name>
</gene>
<keyword evidence="5" id="KW-0119">Carbohydrate metabolism</keyword>
<dbReference type="Proteomes" id="UP000479710">
    <property type="component" value="Unassembled WGS sequence"/>
</dbReference>
<proteinExistence type="predicted"/>
<name>A0A6G1ED50_9ORYZ</name>
<accession>A0A6G1ED50</accession>
<evidence type="ECO:0000313" key="7">
    <source>
        <dbReference type="Proteomes" id="UP000479710"/>
    </source>
</evidence>
<comment type="caution">
    <text evidence="6">The sequence shown here is derived from an EMBL/GenBank/DDBJ whole genome shotgun (WGS) entry which is preliminary data.</text>
</comment>
<dbReference type="InterPro" id="IPR045244">
    <property type="entry name" value="PGM"/>
</dbReference>
<keyword evidence="7" id="KW-1185">Reference proteome</keyword>
<dbReference type="PANTHER" id="PTHR22573:SF59">
    <property type="entry name" value="PHOSPHOGLUCOMUTASE, CHLOROPLASTIC"/>
    <property type="match status" value="1"/>
</dbReference>